<evidence type="ECO:0000256" key="20">
    <source>
        <dbReference type="ARBA" id="ARBA00081075"/>
    </source>
</evidence>
<dbReference type="GO" id="GO:0051301">
    <property type="term" value="P:cell division"/>
    <property type="evidence" value="ECO:0007669"/>
    <property type="project" value="UniProtKB-KW"/>
</dbReference>
<feature type="region of interest" description="Disordered" evidence="23">
    <location>
        <begin position="983"/>
        <end position="1003"/>
    </location>
</feature>
<dbReference type="Ensembl" id="ENSLLET00000003127.1">
    <property type="protein sequence ID" value="ENSLLEP00000003008.1"/>
    <property type="gene ID" value="ENSLLEG00000001923.1"/>
</dbReference>
<dbReference type="Gene3D" id="1.10.510.10">
    <property type="entry name" value="Transferase(Phosphotransferase) domain 1"/>
    <property type="match status" value="1"/>
</dbReference>
<keyword evidence="15" id="KW-0137">Centromere</keyword>
<evidence type="ECO:0000313" key="25">
    <source>
        <dbReference type="Ensembl" id="ENSLLEP00000003008.1"/>
    </source>
</evidence>
<dbReference type="GO" id="GO:0051306">
    <property type="term" value="P:mitotic sister chromatid separation"/>
    <property type="evidence" value="ECO:0007669"/>
    <property type="project" value="InterPro"/>
</dbReference>
<feature type="region of interest" description="Disordered" evidence="23">
    <location>
        <begin position="1175"/>
        <end position="1200"/>
    </location>
</feature>
<evidence type="ECO:0000256" key="14">
    <source>
        <dbReference type="ARBA" id="ARBA00023306"/>
    </source>
</evidence>
<evidence type="ECO:0000313" key="26">
    <source>
        <dbReference type="Proteomes" id="UP000694569"/>
    </source>
</evidence>
<comment type="function">
    <text evidence="17">Required both for the formation of intercellular bridges during meiosis and for kinetochore-microtubule attachment during mitosis. Intercellular bridges are evolutionarily conserved structures that connect differentiating germ cells and are required for spermatogenesis and male fertility. Acts by promoting the conversion of midbodies into intercellular bridges via its interaction with CEP55: interaction with CEP55 inhibits the interaction between CEP55 and PDCD6IP/ALIX and TSG101, blocking cell abscission and leading to transform midbodies into intercellular bridges. Also plays a role during mitosis: recruited to kinetochores by PLK1 during early mitosis and regulates the maturation of the outer kinetochores and microtubule attachment. Has no protein kinase activity in vitro.</text>
</comment>
<dbReference type="OrthoDB" id="5962695at2759"/>
<evidence type="ECO:0000256" key="4">
    <source>
        <dbReference type="ARBA" id="ARBA00022454"/>
    </source>
</evidence>
<dbReference type="InterPro" id="IPR036770">
    <property type="entry name" value="Ankyrin_rpt-contain_sf"/>
</dbReference>
<dbReference type="GO" id="GO:0030496">
    <property type="term" value="C:midbody"/>
    <property type="evidence" value="ECO:0007669"/>
    <property type="project" value="UniProtKB-SubCell"/>
</dbReference>
<dbReference type="SUPFAM" id="SSF48403">
    <property type="entry name" value="Ankyrin repeat"/>
    <property type="match status" value="1"/>
</dbReference>
<feature type="region of interest" description="Disordered" evidence="23">
    <location>
        <begin position="926"/>
        <end position="960"/>
    </location>
</feature>
<evidence type="ECO:0000256" key="7">
    <source>
        <dbReference type="ARBA" id="ARBA00022618"/>
    </source>
</evidence>
<evidence type="ECO:0000256" key="18">
    <source>
        <dbReference type="ARBA" id="ARBA00066020"/>
    </source>
</evidence>
<dbReference type="PROSITE" id="PS50297">
    <property type="entry name" value="ANK_REP_REGION"/>
    <property type="match status" value="1"/>
</dbReference>
<reference evidence="25" key="1">
    <citation type="submission" date="2025-08" db="UniProtKB">
        <authorList>
            <consortium name="Ensembl"/>
        </authorList>
    </citation>
    <scope>IDENTIFICATION</scope>
</reference>
<keyword evidence="7" id="KW-0132">Cell division</keyword>
<evidence type="ECO:0000256" key="3">
    <source>
        <dbReference type="ARBA" id="ARBA00004629"/>
    </source>
</evidence>
<keyword evidence="26" id="KW-1185">Reference proteome</keyword>
<evidence type="ECO:0000256" key="16">
    <source>
        <dbReference type="ARBA" id="ARBA00038349"/>
    </source>
</evidence>
<dbReference type="PANTHER" id="PTHR23060">
    <property type="entry name" value="TESTIS EXPRESSED GENE 14"/>
    <property type="match status" value="1"/>
</dbReference>
<evidence type="ECO:0000256" key="1">
    <source>
        <dbReference type="ARBA" id="ARBA00004214"/>
    </source>
</evidence>
<dbReference type="InterPro" id="IPR011009">
    <property type="entry name" value="Kinase-like_dom_sf"/>
</dbReference>
<keyword evidence="8" id="KW-0677">Repeat</keyword>
<evidence type="ECO:0000256" key="9">
    <source>
        <dbReference type="ARBA" id="ARBA00022741"/>
    </source>
</evidence>
<dbReference type="FunFam" id="1.10.510.10:FF:000428">
    <property type="entry name" value="inactive serine/threonine-protein kinase TEX14 isoform X1"/>
    <property type="match status" value="1"/>
</dbReference>
<dbReference type="GeneTree" id="ENSGT00390000015123"/>
<evidence type="ECO:0000256" key="22">
    <source>
        <dbReference type="PROSITE-ProRule" id="PRU00023"/>
    </source>
</evidence>
<dbReference type="SUPFAM" id="SSF56112">
    <property type="entry name" value="Protein kinase-like (PK-like)"/>
    <property type="match status" value="1"/>
</dbReference>
<reference evidence="25" key="2">
    <citation type="submission" date="2025-09" db="UniProtKB">
        <authorList>
            <consortium name="Ensembl"/>
        </authorList>
    </citation>
    <scope>IDENTIFICATION</scope>
</reference>
<keyword evidence="14" id="KW-0131">Cell cycle</keyword>
<feature type="compositionally biased region" description="Polar residues" evidence="23">
    <location>
        <begin position="849"/>
        <end position="864"/>
    </location>
</feature>
<keyword evidence="9" id="KW-0547">Nucleotide-binding</keyword>
<evidence type="ECO:0000256" key="17">
    <source>
        <dbReference type="ARBA" id="ARBA00057673"/>
    </source>
</evidence>
<dbReference type="Pfam" id="PF07714">
    <property type="entry name" value="PK_Tyr_Ser-Thr"/>
    <property type="match status" value="1"/>
</dbReference>
<evidence type="ECO:0000256" key="15">
    <source>
        <dbReference type="ARBA" id="ARBA00023328"/>
    </source>
</evidence>
<comment type="similarity">
    <text evidence="16">Belongs to the protein kinase superfamily.</text>
</comment>
<keyword evidence="5" id="KW-0963">Cytoplasm</keyword>
<evidence type="ECO:0000256" key="10">
    <source>
        <dbReference type="ARBA" id="ARBA00022776"/>
    </source>
</evidence>
<evidence type="ECO:0000256" key="12">
    <source>
        <dbReference type="ARBA" id="ARBA00022840"/>
    </source>
</evidence>
<comment type="subunit">
    <text evidence="18">Interacts with KIF23 and RBM44. Interacts with CEP55; inhibiting interaction between CEP55 and PDCD6IP/ALIX and TSG101.</text>
</comment>
<dbReference type="GO" id="GO:0000776">
    <property type="term" value="C:kinetochore"/>
    <property type="evidence" value="ECO:0007669"/>
    <property type="project" value="UniProtKB-KW"/>
</dbReference>
<dbReference type="GO" id="GO:0007094">
    <property type="term" value="P:mitotic spindle assembly checkpoint signaling"/>
    <property type="evidence" value="ECO:0007669"/>
    <property type="project" value="InterPro"/>
</dbReference>
<evidence type="ECO:0000256" key="6">
    <source>
        <dbReference type="ARBA" id="ARBA00022553"/>
    </source>
</evidence>
<evidence type="ECO:0000256" key="8">
    <source>
        <dbReference type="ARBA" id="ARBA00022737"/>
    </source>
</evidence>
<accession>A0A8C5LQQ8</accession>
<keyword evidence="13 22" id="KW-0040">ANK repeat</keyword>
<evidence type="ECO:0000259" key="24">
    <source>
        <dbReference type="PROSITE" id="PS50011"/>
    </source>
</evidence>
<dbReference type="GO" id="GO:0005524">
    <property type="term" value="F:ATP binding"/>
    <property type="evidence" value="ECO:0007669"/>
    <property type="project" value="UniProtKB-KW"/>
</dbReference>
<dbReference type="InterPro" id="IPR000719">
    <property type="entry name" value="Prot_kinase_dom"/>
</dbReference>
<dbReference type="GO" id="GO:0004672">
    <property type="term" value="F:protein kinase activity"/>
    <property type="evidence" value="ECO:0007669"/>
    <property type="project" value="InterPro"/>
</dbReference>
<feature type="repeat" description="ANK" evidence="22">
    <location>
        <begin position="55"/>
        <end position="87"/>
    </location>
</feature>
<evidence type="ECO:0000256" key="2">
    <source>
        <dbReference type="ARBA" id="ARBA00004496"/>
    </source>
</evidence>
<feature type="region of interest" description="Disordered" evidence="23">
    <location>
        <begin position="822"/>
        <end position="865"/>
    </location>
</feature>
<dbReference type="PANTHER" id="PTHR23060:SF3">
    <property type="entry name" value="TESTIS EXPRESSED 14, INTERCELLULAR BRIDGE FORMING FACTOR"/>
    <property type="match status" value="1"/>
</dbReference>
<evidence type="ECO:0000256" key="13">
    <source>
        <dbReference type="ARBA" id="ARBA00023043"/>
    </source>
</evidence>
<evidence type="ECO:0000256" key="11">
    <source>
        <dbReference type="ARBA" id="ARBA00022838"/>
    </source>
</evidence>
<dbReference type="InterPro" id="IPR002110">
    <property type="entry name" value="Ankyrin_rpt"/>
</dbReference>
<dbReference type="Pfam" id="PF12796">
    <property type="entry name" value="Ank_2"/>
    <property type="match status" value="1"/>
</dbReference>
<evidence type="ECO:0000256" key="23">
    <source>
        <dbReference type="SAM" id="MobiDB-lite"/>
    </source>
</evidence>
<protein>
    <recommendedName>
        <fullName evidence="19">Inactive serine/threonine-protein kinase TEX14</fullName>
    </recommendedName>
    <alternativeName>
        <fullName evidence="21">Testis-expressed sequence 14</fullName>
    </alternativeName>
    <alternativeName>
        <fullName evidence="20">Testis-expressed sequence 14 protein</fullName>
    </alternativeName>
</protein>
<dbReference type="SMART" id="SM00248">
    <property type="entry name" value="ANK"/>
    <property type="match status" value="4"/>
</dbReference>
<evidence type="ECO:0000256" key="5">
    <source>
        <dbReference type="ARBA" id="ARBA00022490"/>
    </source>
</evidence>
<dbReference type="FunFam" id="1.25.40.20:FF:000153">
    <property type="entry name" value="inactive serine/threonine-protein kinase TEX14 isoform X3"/>
    <property type="match status" value="1"/>
</dbReference>
<feature type="compositionally biased region" description="Acidic residues" evidence="23">
    <location>
        <begin position="942"/>
        <end position="960"/>
    </location>
</feature>
<keyword evidence="10" id="KW-0498">Mitosis</keyword>
<feature type="compositionally biased region" description="Low complexity" evidence="23">
    <location>
        <begin position="1181"/>
        <end position="1194"/>
    </location>
</feature>
<keyword evidence="11" id="KW-0995">Kinetochore</keyword>
<evidence type="ECO:0000256" key="21">
    <source>
        <dbReference type="ARBA" id="ARBA00083992"/>
    </source>
</evidence>
<dbReference type="PROSITE" id="PS50011">
    <property type="entry name" value="PROTEIN_KINASE_DOM"/>
    <property type="match status" value="1"/>
</dbReference>
<evidence type="ECO:0000256" key="19">
    <source>
        <dbReference type="ARBA" id="ARBA00073130"/>
    </source>
</evidence>
<dbReference type="InterPro" id="IPR001245">
    <property type="entry name" value="Ser-Thr/Tyr_kinase_cat_dom"/>
</dbReference>
<sequence>MSSSVNLLLPCPVQIGSIRYDSDEKELHEYVKHGKYMKVKKILKKGVPVDSVNSLGQTPLFVAAILGVEKVVHLLLKFNSDPNHRCFDGSTPVHAAAFSCNPWILSKIIDAGGDLRLHDQEGRTPYSWAVMAGKDQNAEMLEFIDRCASHIQTLAQCFPSEPFTKMETSHDLIRCPSLFNVISQGPLPKFLKDESLPKNIANFGYGKLCIVGKRQLACMAYIPFIQDKHIVQEDEILTFSFPVGPYMIMTNLLWDFTKVTVKELSKIHTECSKSRFSDLLIAEQENMSRLHHPSLLQLIGVCVSPDLGRTRIIFERITFGTLYSILHERRSEFPILHMETILHFLLQVIDGLMYLHQHGFIHRSLSSYAVVIVAAGLAKICNFEYMIERSGENRGCDSSYFPVPAQLYPWSAPEVILGRNATLKSDVYSFCAVIQEILTDNLPWNGLDGMTIKEAVASHHYLVADLSLPKPYDDIVRAGIQAKSKDRIMNLQNIRCLLKNDFKDIVESKNCATVSINPPYQGMYPDPNICLQSSRMMTKSLHGHQTKQSYIHEEHQIMEEEDKVHHIQESTKLDCSKIKERPVGERSTEESQRVIVTSVCNAPDYDRIKMSSFPECQTEASEELTDQHDAMEFKRNSIKKSDTENQTLNLETLHFDNLSLSETSTSEADTPSDTVDDDIQMLEDKLCSIQKHISSSIDHLTVLSQQFKTCDNADKQRYVNSHNDAQKKTLEDPSSQSFPCKSTDEVDNAHLIVRSKLSAAWRAVGPPVVYVPQQHGLQPRSHHLLTRTDMTKVCKENFSRTQQTEMRNRKCWSACDAKQSTDFGKPQKTMIPKNPTKSNDNLNDETHDNNPNTYDRSTAKNVSGHQKLEHACHRAEMSPVWSSDVKRMAHGAASGNLHFFRHVLQNQDSSDSCSDQLDEPFQYIQGKEKEKLQTGYTQENTSPEETDDESEKDDSSEEELEKIFHSFARRKCWFPGRNDSAKITDNYEHPIDTNGKTTGDHGEEELQDHSATTFYTAELDISFSSDTEGTGQEHINVTQEMFASKLVPLGTKESSGAGTERLSYWATEKTFEKDLTKVGSLGFLDNASNEKLQQAGNVEHNDESHETHCKESSVIDIQELSSILCDNKSASKHCSTPGSKSVSFAISTPVSSVKLRAPVGSRINSAEHTFFSIDTSRRSGQETSSEMSSTMASGPVSSTSTNEGVLGCSILRSPKNKTYIKYTSTAAITLSRSHEQVLHAEKDPAVQLALDVTDYQNKSMSFVSQLEQTGQSANNSSQLGMTENGRVVGKENTICDTYEETDRCYTPPPQQFEPF</sequence>
<feature type="repeat" description="ANK" evidence="22">
    <location>
        <begin position="88"/>
        <end position="120"/>
    </location>
</feature>
<dbReference type="GO" id="GO:0043063">
    <property type="term" value="P:intercellular bridge organization"/>
    <property type="evidence" value="ECO:0007669"/>
    <property type="project" value="InterPro"/>
</dbReference>
<organism evidence="25 26">
    <name type="scientific">Leptobrachium leishanense</name>
    <name type="common">Leishan spiny toad</name>
    <dbReference type="NCBI Taxonomy" id="445787"/>
    <lineage>
        <taxon>Eukaryota</taxon>
        <taxon>Metazoa</taxon>
        <taxon>Chordata</taxon>
        <taxon>Craniata</taxon>
        <taxon>Vertebrata</taxon>
        <taxon>Euteleostomi</taxon>
        <taxon>Amphibia</taxon>
        <taxon>Batrachia</taxon>
        <taxon>Anura</taxon>
        <taxon>Pelobatoidea</taxon>
        <taxon>Megophryidae</taxon>
        <taxon>Leptobrachium</taxon>
    </lineage>
</organism>
<dbReference type="PROSITE" id="PS50088">
    <property type="entry name" value="ANK_REPEAT"/>
    <property type="match status" value="2"/>
</dbReference>
<comment type="subcellular location">
    <subcellularLocation>
        <location evidence="3">Chromosome</location>
        <location evidence="3">Centromere</location>
        <location evidence="3">Kinetochore</location>
    </subcellularLocation>
    <subcellularLocation>
        <location evidence="2">Cytoplasm</location>
    </subcellularLocation>
    <subcellularLocation>
        <location evidence="1">Midbody</location>
    </subcellularLocation>
</comment>
<keyword evidence="4" id="KW-0158">Chromosome</keyword>
<dbReference type="GO" id="GO:0007140">
    <property type="term" value="P:male meiotic nuclear division"/>
    <property type="evidence" value="ECO:0007669"/>
    <property type="project" value="InterPro"/>
</dbReference>
<dbReference type="Gene3D" id="1.25.40.20">
    <property type="entry name" value="Ankyrin repeat-containing domain"/>
    <property type="match status" value="1"/>
</dbReference>
<dbReference type="InterPro" id="IPR039339">
    <property type="entry name" value="Tex14"/>
</dbReference>
<dbReference type="Proteomes" id="UP000694569">
    <property type="component" value="Unplaced"/>
</dbReference>
<keyword evidence="6" id="KW-0597">Phosphoprotein</keyword>
<dbReference type="GO" id="GO:0005737">
    <property type="term" value="C:cytoplasm"/>
    <property type="evidence" value="ECO:0007669"/>
    <property type="project" value="UniProtKB-SubCell"/>
</dbReference>
<keyword evidence="12" id="KW-0067">ATP-binding</keyword>
<dbReference type="GO" id="GO:0045171">
    <property type="term" value="C:intercellular bridge"/>
    <property type="evidence" value="ECO:0007669"/>
    <property type="project" value="TreeGrafter"/>
</dbReference>
<feature type="domain" description="Protein kinase" evidence="24">
    <location>
        <begin position="197"/>
        <end position="503"/>
    </location>
</feature>
<proteinExistence type="inferred from homology"/>
<name>A0A8C5LQQ8_9ANUR</name>
<dbReference type="GO" id="GO:0008608">
    <property type="term" value="P:attachment of spindle microtubules to kinetochore"/>
    <property type="evidence" value="ECO:0007669"/>
    <property type="project" value="InterPro"/>
</dbReference>